<dbReference type="InterPro" id="IPR013543">
    <property type="entry name" value="Ca/CaM-dep_prot_kinase-assoc"/>
</dbReference>
<dbReference type="NCBIfam" id="TIGR02246">
    <property type="entry name" value="SgcJ/EcaC family oxidoreductase"/>
    <property type="match status" value="1"/>
</dbReference>
<keyword evidence="2" id="KW-0418">Kinase</keyword>
<feature type="domain" description="Calcium/calmodulin-dependent protein kinase II association-domain" evidence="1">
    <location>
        <begin position="30"/>
        <end position="147"/>
    </location>
</feature>
<accession>A0ABP7RGV2</accession>
<dbReference type="CDD" id="cd00531">
    <property type="entry name" value="NTF2_like"/>
    <property type="match status" value="1"/>
</dbReference>
<gene>
    <name evidence="2" type="ORF">GCM10022211_03360</name>
</gene>
<proteinExistence type="predicted"/>
<dbReference type="GO" id="GO:0016301">
    <property type="term" value="F:kinase activity"/>
    <property type="evidence" value="ECO:0007669"/>
    <property type="project" value="UniProtKB-KW"/>
</dbReference>
<sequence length="150" mass="16185">MLASALLASPAMAQGQAASCAPIPADAPTALFNQFNAAWATKNPDTVTDLFSKDAVLLATVSNVPRTDRAAIRDYFEAFLKGAPVGTINTSNVRQGCNMLVKMGTWTVALTNQNSGVRNNVKARYTFIYKYEDGAWKIAHLHSSMMPISE</sequence>
<organism evidence="2 3">
    <name type="scientific">Sphingomonas humi</name>
    <dbReference type="NCBI Taxonomy" id="335630"/>
    <lineage>
        <taxon>Bacteria</taxon>
        <taxon>Pseudomonadati</taxon>
        <taxon>Pseudomonadota</taxon>
        <taxon>Alphaproteobacteria</taxon>
        <taxon>Sphingomonadales</taxon>
        <taxon>Sphingomonadaceae</taxon>
        <taxon>Sphingomonas</taxon>
    </lineage>
</organism>
<dbReference type="Gene3D" id="3.10.450.50">
    <property type="match status" value="1"/>
</dbReference>
<reference evidence="3" key="1">
    <citation type="journal article" date="2019" name="Int. J. Syst. Evol. Microbiol.">
        <title>The Global Catalogue of Microorganisms (GCM) 10K type strain sequencing project: providing services to taxonomists for standard genome sequencing and annotation.</title>
        <authorList>
            <consortium name="The Broad Institute Genomics Platform"/>
            <consortium name="The Broad Institute Genome Sequencing Center for Infectious Disease"/>
            <person name="Wu L."/>
            <person name="Ma J."/>
        </authorList>
    </citation>
    <scope>NUCLEOTIDE SEQUENCE [LARGE SCALE GENOMIC DNA]</scope>
    <source>
        <strain evidence="3">JCM 16603</strain>
    </source>
</reference>
<evidence type="ECO:0000259" key="1">
    <source>
        <dbReference type="Pfam" id="PF08332"/>
    </source>
</evidence>
<name>A0ABP7RGV2_9SPHN</name>
<evidence type="ECO:0000313" key="3">
    <source>
        <dbReference type="Proteomes" id="UP001501310"/>
    </source>
</evidence>
<keyword evidence="2" id="KW-0808">Transferase</keyword>
<comment type="caution">
    <text evidence="2">The sequence shown here is derived from an EMBL/GenBank/DDBJ whole genome shotgun (WGS) entry which is preliminary data.</text>
</comment>
<dbReference type="SUPFAM" id="SSF54427">
    <property type="entry name" value="NTF2-like"/>
    <property type="match status" value="1"/>
</dbReference>
<evidence type="ECO:0000313" key="2">
    <source>
        <dbReference type="EMBL" id="GAA3997353.1"/>
    </source>
</evidence>
<protein>
    <submittedName>
        <fullName evidence="2">Calcium/calmodulin-dependent protein kinase type II</fullName>
    </submittedName>
</protein>
<dbReference type="EMBL" id="BAAAZD010000001">
    <property type="protein sequence ID" value="GAA3997353.1"/>
    <property type="molecule type" value="Genomic_DNA"/>
</dbReference>
<dbReference type="InterPro" id="IPR011944">
    <property type="entry name" value="Steroid_delta5-4_isomerase"/>
</dbReference>
<dbReference type="InterPro" id="IPR032710">
    <property type="entry name" value="NTF2-like_dom_sf"/>
</dbReference>
<dbReference type="Proteomes" id="UP001501310">
    <property type="component" value="Unassembled WGS sequence"/>
</dbReference>
<dbReference type="Pfam" id="PF08332">
    <property type="entry name" value="CaMKII_AD"/>
    <property type="match status" value="1"/>
</dbReference>
<keyword evidence="3" id="KW-1185">Reference proteome</keyword>